<dbReference type="AlphaFoldDB" id="K1S843"/>
<evidence type="ECO:0000259" key="11">
    <source>
        <dbReference type="Pfam" id="PF02272"/>
    </source>
</evidence>
<keyword evidence="10" id="KW-0030">Aminoacyl-tRNA synthetase</keyword>
<evidence type="ECO:0000256" key="1">
    <source>
        <dbReference type="ARBA" id="ARBA00008226"/>
    </source>
</evidence>
<keyword evidence="5" id="KW-0436">Ligase</keyword>
<keyword evidence="9" id="KW-0648">Protein biosynthesis</keyword>
<dbReference type="GO" id="GO:0000049">
    <property type="term" value="F:tRNA binding"/>
    <property type="evidence" value="ECO:0007669"/>
    <property type="project" value="UniProtKB-KW"/>
</dbReference>
<evidence type="ECO:0000256" key="9">
    <source>
        <dbReference type="ARBA" id="ARBA00022917"/>
    </source>
</evidence>
<proteinExistence type="inferred from homology"/>
<keyword evidence="4" id="KW-0820">tRNA-binding</keyword>
<organism evidence="12">
    <name type="scientific">human gut metagenome</name>
    <dbReference type="NCBI Taxonomy" id="408170"/>
    <lineage>
        <taxon>unclassified sequences</taxon>
        <taxon>metagenomes</taxon>
        <taxon>organismal metagenomes</taxon>
    </lineage>
</organism>
<dbReference type="InterPro" id="IPR003156">
    <property type="entry name" value="DHHA1_dom"/>
</dbReference>
<dbReference type="GO" id="GO:0006412">
    <property type="term" value="P:translation"/>
    <property type="evidence" value="ECO:0007669"/>
    <property type="project" value="UniProtKB-KW"/>
</dbReference>
<dbReference type="EMBL" id="AJWY01011124">
    <property type="protein sequence ID" value="EKC53628.1"/>
    <property type="molecule type" value="Genomic_DNA"/>
</dbReference>
<keyword evidence="6" id="KW-0547">Nucleotide-binding</keyword>
<keyword evidence="8" id="KW-0694">RNA-binding</keyword>
<keyword evidence="7" id="KW-0067">ATP-binding</keyword>
<evidence type="ECO:0000313" key="12">
    <source>
        <dbReference type="EMBL" id="EKC53628.1"/>
    </source>
</evidence>
<dbReference type="Pfam" id="PF02272">
    <property type="entry name" value="DHHA1"/>
    <property type="match status" value="1"/>
</dbReference>
<feature type="non-terminal residue" evidence="12">
    <location>
        <position position="1"/>
    </location>
</feature>
<evidence type="ECO:0000256" key="6">
    <source>
        <dbReference type="ARBA" id="ARBA00022741"/>
    </source>
</evidence>
<evidence type="ECO:0000256" key="10">
    <source>
        <dbReference type="ARBA" id="ARBA00023146"/>
    </source>
</evidence>
<gene>
    <name evidence="12" type="ORF">LEA_16276</name>
</gene>
<evidence type="ECO:0000256" key="5">
    <source>
        <dbReference type="ARBA" id="ARBA00022598"/>
    </source>
</evidence>
<evidence type="ECO:0000256" key="8">
    <source>
        <dbReference type="ARBA" id="ARBA00022884"/>
    </source>
</evidence>
<evidence type="ECO:0000256" key="2">
    <source>
        <dbReference type="ARBA" id="ARBA00013168"/>
    </source>
</evidence>
<sequence>NAIEVDGVRIVTVYLNGTTPDTLRSMMDKLRDKEPNAVGALIGTDGSKTTLAVGVGKNALARGLKAGALVKQIAAIAGGNGGGKPDFAMAGIRDTSKIDDALNAVEGIVKENLEKAN</sequence>
<feature type="domain" description="DHHA1" evidence="11">
    <location>
        <begin position="8"/>
        <end position="111"/>
    </location>
</feature>
<dbReference type="FunFam" id="3.10.310.40:FF:000001">
    <property type="entry name" value="Alanine--tRNA ligase"/>
    <property type="match status" value="1"/>
</dbReference>
<accession>K1S843</accession>
<dbReference type="GO" id="GO:0005524">
    <property type="term" value="F:ATP binding"/>
    <property type="evidence" value="ECO:0007669"/>
    <property type="project" value="UniProtKB-KW"/>
</dbReference>
<comment type="similarity">
    <text evidence="1">Belongs to the class-II aminoacyl-tRNA synthetase family.</text>
</comment>
<reference evidence="12" key="1">
    <citation type="journal article" date="2013" name="Environ. Microbiol.">
        <title>Microbiota from the distal guts of lean and obese adolescents exhibit partial functional redundancy besides clear differences in community structure.</title>
        <authorList>
            <person name="Ferrer M."/>
            <person name="Ruiz A."/>
            <person name="Lanza F."/>
            <person name="Haange S.B."/>
            <person name="Oberbach A."/>
            <person name="Till H."/>
            <person name="Bargiela R."/>
            <person name="Campoy C."/>
            <person name="Segura M.T."/>
            <person name="Richter M."/>
            <person name="von Bergen M."/>
            <person name="Seifert J."/>
            <person name="Suarez A."/>
        </authorList>
    </citation>
    <scope>NUCLEOTIDE SEQUENCE</scope>
</reference>
<evidence type="ECO:0000256" key="7">
    <source>
        <dbReference type="ARBA" id="ARBA00022840"/>
    </source>
</evidence>
<dbReference type="Gene3D" id="3.10.310.40">
    <property type="match status" value="1"/>
</dbReference>
<dbReference type="EC" id="6.1.1.7" evidence="2"/>
<evidence type="ECO:0000256" key="3">
    <source>
        <dbReference type="ARBA" id="ARBA00017959"/>
    </source>
</evidence>
<dbReference type="GO" id="GO:0004813">
    <property type="term" value="F:alanine-tRNA ligase activity"/>
    <property type="evidence" value="ECO:0007669"/>
    <property type="project" value="UniProtKB-EC"/>
</dbReference>
<protein>
    <recommendedName>
        <fullName evidence="3">Alanine--tRNA ligase</fullName>
        <ecNumber evidence="2">6.1.1.7</ecNumber>
    </recommendedName>
</protein>
<evidence type="ECO:0000256" key="4">
    <source>
        <dbReference type="ARBA" id="ARBA00022555"/>
    </source>
</evidence>
<comment type="caution">
    <text evidence="12">The sequence shown here is derived from an EMBL/GenBank/DDBJ whole genome shotgun (WGS) entry which is preliminary data.</text>
</comment>
<name>K1S843_9ZZZZ</name>